<sequence length="382" mass="42788">MNAYPKKKWEPELKLKSAKVSRTGDFTNDQNLKIRWYSWEVPKPKAIIVFAHGLGVYGSFEMLASIPPGTPRVHYASSWPERMNKSDVSLFCIDHQGHGRSDSASPGKRCYFHRLDDLVRDFARFCTLIRGDVPGVPLFVVGTSLGGFVATKTAMEFPDVANGLVTLAPMLSLDQLCKRPLNRVLLPFTTLLSMFIPTVPLAKTVRNTKFPLTQQEVEQDANTWPSGVNNTRVRVAAEAYLSTLKLKKAGELEKITMPVISFHGKDDPMTDPSSSTMLIERANTADKHLEWVDDVFHDLCHEKPTSDHICEDIIAWCIARVNGPVPKKSGDKRSRETTYRENGVSDRDAARGATTKRVRAAATKTSTRKAPGRRPRPRRESR</sequence>
<dbReference type="ESTHER" id="ostlu-a4rxn1">
    <property type="family name" value="Monoglyceridelipase_lysophospholip"/>
</dbReference>
<dbReference type="OMA" id="ISMINMV"/>
<dbReference type="HOGENOM" id="CLU_015822_1_1_1"/>
<dbReference type="OrthoDB" id="2498029at2759"/>
<proteinExistence type="predicted"/>
<dbReference type="GeneID" id="5002098"/>
<dbReference type="InterPro" id="IPR022742">
    <property type="entry name" value="Hydrolase_4"/>
</dbReference>
<evidence type="ECO:0000313" key="4">
    <source>
        <dbReference type="Proteomes" id="UP000001568"/>
    </source>
</evidence>
<feature type="domain" description="Serine aminopeptidase S33" evidence="2">
    <location>
        <begin position="81"/>
        <end position="303"/>
    </location>
</feature>
<dbReference type="SUPFAM" id="SSF53474">
    <property type="entry name" value="alpha/beta-Hydrolases"/>
    <property type="match status" value="1"/>
</dbReference>
<feature type="region of interest" description="Disordered" evidence="1">
    <location>
        <begin position="325"/>
        <end position="382"/>
    </location>
</feature>
<dbReference type="InterPro" id="IPR051044">
    <property type="entry name" value="MAG_DAG_Lipase"/>
</dbReference>
<dbReference type="Gramene" id="ABO96078">
    <property type="protein sequence ID" value="ABO96078"/>
    <property type="gene ID" value="OSTLU_31753"/>
</dbReference>
<dbReference type="KEGG" id="olu:OSTLU_31753"/>
<dbReference type="EMBL" id="CP000585">
    <property type="protein sequence ID" value="ABO96078.1"/>
    <property type="molecule type" value="Genomic_DNA"/>
</dbReference>
<dbReference type="RefSeq" id="XP_001417785.1">
    <property type="nucleotide sequence ID" value="XM_001417748.1"/>
</dbReference>
<dbReference type="InterPro" id="IPR029058">
    <property type="entry name" value="AB_hydrolase_fold"/>
</dbReference>
<dbReference type="STRING" id="436017.A4RXN1"/>
<dbReference type="PANTHER" id="PTHR11614">
    <property type="entry name" value="PHOSPHOLIPASE-RELATED"/>
    <property type="match status" value="1"/>
</dbReference>
<dbReference type="AlphaFoldDB" id="A4RXN1"/>
<dbReference type="eggNOG" id="KOG1455">
    <property type="taxonomic scope" value="Eukaryota"/>
</dbReference>
<evidence type="ECO:0000256" key="1">
    <source>
        <dbReference type="SAM" id="MobiDB-lite"/>
    </source>
</evidence>
<dbReference type="Gene3D" id="3.40.50.1820">
    <property type="entry name" value="alpha/beta hydrolase"/>
    <property type="match status" value="1"/>
</dbReference>
<reference evidence="3 4" key="1">
    <citation type="journal article" date="2007" name="Proc. Natl. Acad. Sci. U.S.A.">
        <title>The tiny eukaryote Ostreococcus provides genomic insights into the paradox of plankton speciation.</title>
        <authorList>
            <person name="Palenik B."/>
            <person name="Grimwood J."/>
            <person name="Aerts A."/>
            <person name="Rouze P."/>
            <person name="Salamov A."/>
            <person name="Putnam N."/>
            <person name="Dupont C."/>
            <person name="Jorgensen R."/>
            <person name="Derelle E."/>
            <person name="Rombauts S."/>
            <person name="Zhou K."/>
            <person name="Otillar R."/>
            <person name="Merchant S.S."/>
            <person name="Podell S."/>
            <person name="Gaasterland T."/>
            <person name="Napoli C."/>
            <person name="Gendler K."/>
            <person name="Manuell A."/>
            <person name="Tai V."/>
            <person name="Vallon O."/>
            <person name="Piganeau G."/>
            <person name="Jancek S."/>
            <person name="Heijde M."/>
            <person name="Jabbari K."/>
            <person name="Bowler C."/>
            <person name="Lohr M."/>
            <person name="Robbens S."/>
            <person name="Werner G."/>
            <person name="Dubchak I."/>
            <person name="Pazour G.J."/>
            <person name="Ren Q."/>
            <person name="Paulsen I."/>
            <person name="Delwiche C."/>
            <person name="Schmutz J."/>
            <person name="Rokhsar D."/>
            <person name="Van de Peer Y."/>
            <person name="Moreau H."/>
            <person name="Grigoriev I.V."/>
        </authorList>
    </citation>
    <scope>NUCLEOTIDE SEQUENCE [LARGE SCALE GENOMIC DNA]</scope>
    <source>
        <strain evidence="3 4">CCE9901</strain>
    </source>
</reference>
<protein>
    <recommendedName>
        <fullName evidence="2">Serine aminopeptidase S33 domain-containing protein</fullName>
    </recommendedName>
</protein>
<evidence type="ECO:0000313" key="3">
    <source>
        <dbReference type="EMBL" id="ABO96078.1"/>
    </source>
</evidence>
<dbReference type="Proteomes" id="UP000001568">
    <property type="component" value="Chromosome 5"/>
</dbReference>
<dbReference type="Pfam" id="PF12146">
    <property type="entry name" value="Hydrolase_4"/>
    <property type="match status" value="1"/>
</dbReference>
<feature type="compositionally biased region" description="Basic and acidic residues" evidence="1">
    <location>
        <begin position="328"/>
        <end position="350"/>
    </location>
</feature>
<feature type="compositionally biased region" description="Basic residues" evidence="1">
    <location>
        <begin position="366"/>
        <end position="382"/>
    </location>
</feature>
<organism evidence="3 4">
    <name type="scientific">Ostreococcus lucimarinus (strain CCE9901)</name>
    <dbReference type="NCBI Taxonomy" id="436017"/>
    <lineage>
        <taxon>Eukaryota</taxon>
        <taxon>Viridiplantae</taxon>
        <taxon>Chlorophyta</taxon>
        <taxon>Mamiellophyceae</taxon>
        <taxon>Mamiellales</taxon>
        <taxon>Bathycoccaceae</taxon>
        <taxon>Ostreococcus</taxon>
    </lineage>
</organism>
<name>A4RXN1_OSTLU</name>
<keyword evidence="4" id="KW-1185">Reference proteome</keyword>
<gene>
    <name evidence="3" type="ORF">OSTLU_31753</name>
</gene>
<accession>A4RXN1</accession>
<evidence type="ECO:0000259" key="2">
    <source>
        <dbReference type="Pfam" id="PF12146"/>
    </source>
</evidence>